<dbReference type="AlphaFoldDB" id="A0A1M5VT06"/>
<dbReference type="SUPFAM" id="SSF48208">
    <property type="entry name" value="Six-hairpin glycosidases"/>
    <property type="match status" value="1"/>
</dbReference>
<dbReference type="InterPro" id="IPR012341">
    <property type="entry name" value="6hp_glycosidase-like_sf"/>
</dbReference>
<protein>
    <recommendedName>
        <fullName evidence="1">Spermatogenesis-associated protein 20-like TRX domain-containing protein</fullName>
    </recommendedName>
</protein>
<sequence length="684" mass="77511">MTDKRKPNRLIHEKSPYLLQHAYNPVDWYPWGDEAFEKARQEDKPVFLSIGYSTCHWCHVMERESFEDAEVAAYLNGNFVAVKVDREERPDVDAVYMQVCQALTGSGGWPLTVFLTPDKRAFFAGTYFPKTSQRGMNGLLEVLSTVAKLWKTNRKKLLHQGDELLRRLRRAEFRAEELVTAGDFHTAFEAFHRSFDPEYGGFGYAPKFPTPHNLMFLLRYAALERREEALEMVSTTLRQMYRGGLFDHIGYGFSRYSTDEKWLVPHFEKMLYDNALLTIAYLEAYQLTGDEFYRRVVEKTLLYIRREMTDENGAFYSAQDADSEGGEGKYYVLRPETVTAVLGNDDGKYLCDYFSITEAGNFEGGSIPNLLTNPAFGTPDARIDGLIPKIYDYRLERTALFKDTKILTAWNALMIAAYAKAYQALGDEDHRLSAERAAAFLLDRLTRPDGRLYVRCRDGEAAGTGYLEDYAYTAWAFLALYEATFDAAHLKTALNFAEMLCALFEDKEAGGFYLYAADAEALPVRPKETYDGALPSGNSVVAWVLGKLSRLTAEIKWEERAKRQLSFLASSIKEYPAAHCFGLTAAMTALYPSREVVCAAPSDDEVKDIRKALSRVFLPNTSVLVKTKDNEALLDEIAPFAKTYLVMGKKTSFYLCENKTCAMPFTGVDTLIKKLSESHKPANK</sequence>
<dbReference type="InterPro" id="IPR024705">
    <property type="entry name" value="Ssp411"/>
</dbReference>
<keyword evidence="3" id="KW-1185">Reference proteome</keyword>
<dbReference type="CDD" id="cd02955">
    <property type="entry name" value="SSP411"/>
    <property type="match status" value="1"/>
</dbReference>
<evidence type="ECO:0000313" key="2">
    <source>
        <dbReference type="EMBL" id="SHH78320.1"/>
    </source>
</evidence>
<dbReference type="Proteomes" id="UP000183995">
    <property type="component" value="Unassembled WGS sequence"/>
</dbReference>
<dbReference type="PANTHER" id="PTHR42899">
    <property type="entry name" value="SPERMATOGENESIS-ASSOCIATED PROTEIN 20"/>
    <property type="match status" value="1"/>
</dbReference>
<dbReference type="InterPro" id="IPR036249">
    <property type="entry name" value="Thioredoxin-like_sf"/>
</dbReference>
<dbReference type="OrthoDB" id="9762614at2"/>
<dbReference type="GO" id="GO:0005975">
    <property type="term" value="P:carbohydrate metabolic process"/>
    <property type="evidence" value="ECO:0007669"/>
    <property type="project" value="InterPro"/>
</dbReference>
<dbReference type="PIRSF" id="PIRSF006402">
    <property type="entry name" value="UCP006402_thioredoxin"/>
    <property type="match status" value="1"/>
</dbReference>
<dbReference type="Gene3D" id="1.50.10.10">
    <property type="match status" value="1"/>
</dbReference>
<dbReference type="Gene3D" id="3.40.30.10">
    <property type="entry name" value="Glutaredoxin"/>
    <property type="match status" value="1"/>
</dbReference>
<gene>
    <name evidence="2" type="ORF">SAMN02745823_01007</name>
</gene>
<organism evidence="2 3">
    <name type="scientific">Sporobacter termitidis DSM 10068</name>
    <dbReference type="NCBI Taxonomy" id="1123282"/>
    <lineage>
        <taxon>Bacteria</taxon>
        <taxon>Bacillati</taxon>
        <taxon>Bacillota</taxon>
        <taxon>Clostridia</taxon>
        <taxon>Eubacteriales</taxon>
        <taxon>Oscillospiraceae</taxon>
        <taxon>Sporobacter</taxon>
    </lineage>
</organism>
<dbReference type="EMBL" id="FQXV01000002">
    <property type="protein sequence ID" value="SHH78320.1"/>
    <property type="molecule type" value="Genomic_DNA"/>
</dbReference>
<reference evidence="2 3" key="1">
    <citation type="submission" date="2016-11" db="EMBL/GenBank/DDBJ databases">
        <authorList>
            <person name="Jaros S."/>
            <person name="Januszkiewicz K."/>
            <person name="Wedrychowicz H."/>
        </authorList>
    </citation>
    <scope>NUCLEOTIDE SEQUENCE [LARGE SCALE GENOMIC DNA]</scope>
    <source>
        <strain evidence="2 3">DSM 10068</strain>
    </source>
</reference>
<dbReference type="Pfam" id="PF03190">
    <property type="entry name" value="Thioredox_DsbH"/>
    <property type="match status" value="1"/>
</dbReference>
<proteinExistence type="predicted"/>
<dbReference type="InterPro" id="IPR004879">
    <property type="entry name" value="Ssp411-like_TRX"/>
</dbReference>
<feature type="domain" description="Spermatogenesis-associated protein 20-like TRX" evidence="1">
    <location>
        <begin position="7"/>
        <end position="168"/>
    </location>
</feature>
<evidence type="ECO:0000259" key="1">
    <source>
        <dbReference type="Pfam" id="PF03190"/>
    </source>
</evidence>
<name>A0A1M5VT06_9FIRM</name>
<dbReference type="SUPFAM" id="SSF52833">
    <property type="entry name" value="Thioredoxin-like"/>
    <property type="match status" value="1"/>
</dbReference>
<dbReference type="RefSeq" id="WP_073076551.1">
    <property type="nucleotide sequence ID" value="NZ_FQXV01000002.1"/>
</dbReference>
<evidence type="ECO:0000313" key="3">
    <source>
        <dbReference type="Proteomes" id="UP000183995"/>
    </source>
</evidence>
<dbReference type="STRING" id="1123282.SAMN02745823_01007"/>
<dbReference type="PANTHER" id="PTHR42899:SF1">
    <property type="entry name" value="SPERMATOGENESIS-ASSOCIATED PROTEIN 20"/>
    <property type="match status" value="1"/>
</dbReference>
<dbReference type="InterPro" id="IPR008928">
    <property type="entry name" value="6-hairpin_glycosidase_sf"/>
</dbReference>
<accession>A0A1M5VT06</accession>